<comment type="pathway">
    <text evidence="4">Lipid metabolism.</text>
</comment>
<dbReference type="Pfam" id="PF00408">
    <property type="entry name" value="PGM_PMM_IV"/>
    <property type="match status" value="1"/>
</dbReference>
<dbReference type="GO" id="GO:0006166">
    <property type="term" value="P:purine ribonucleoside salvage"/>
    <property type="evidence" value="ECO:0007669"/>
    <property type="project" value="TreeGrafter"/>
</dbReference>
<name>A0A1M6TEE7_9FIRM</name>
<evidence type="ECO:0000259" key="17">
    <source>
        <dbReference type="Pfam" id="PF02879"/>
    </source>
</evidence>
<evidence type="ECO:0000256" key="1">
    <source>
        <dbReference type="ARBA" id="ARBA00000443"/>
    </source>
</evidence>
<proteinExistence type="inferred from homology"/>
<evidence type="ECO:0000256" key="3">
    <source>
        <dbReference type="ARBA" id="ARBA00005164"/>
    </source>
</evidence>
<keyword evidence="9 14" id="KW-0460">Magnesium</keyword>
<evidence type="ECO:0000256" key="8">
    <source>
        <dbReference type="ARBA" id="ARBA00022723"/>
    </source>
</evidence>
<evidence type="ECO:0000256" key="13">
    <source>
        <dbReference type="ARBA" id="ARBA00041467"/>
    </source>
</evidence>
<dbReference type="InterPro" id="IPR005841">
    <property type="entry name" value="Alpha-D-phosphohexomutase_SF"/>
</dbReference>
<keyword evidence="10" id="KW-0413">Isomerase</keyword>
<dbReference type="Gene3D" id="3.40.120.10">
    <property type="entry name" value="Alpha-D-Glucose-1,6-Bisphosphate, subunit A, domain 3"/>
    <property type="match status" value="3"/>
</dbReference>
<dbReference type="OrthoDB" id="9806956at2"/>
<accession>A0A1M6TEE7</accession>
<dbReference type="CDD" id="cd05799">
    <property type="entry name" value="PGM2"/>
    <property type="match status" value="1"/>
</dbReference>
<keyword evidence="7" id="KW-0597">Phosphoprotein</keyword>
<feature type="domain" description="Alpha-D-phosphohexomutase alpha/beta/alpha" evidence="18">
    <location>
        <begin position="318"/>
        <end position="447"/>
    </location>
</feature>
<dbReference type="Gene3D" id="3.30.310.50">
    <property type="entry name" value="Alpha-D-phosphohexomutase, C-terminal domain"/>
    <property type="match status" value="1"/>
</dbReference>
<dbReference type="EC" id="5.4.2.2" evidence="6"/>
<evidence type="ECO:0000313" key="20">
    <source>
        <dbReference type="Proteomes" id="UP000184301"/>
    </source>
</evidence>
<dbReference type="InterPro" id="IPR016066">
    <property type="entry name" value="A-D-PHexomutase_CS"/>
</dbReference>
<evidence type="ECO:0000259" key="16">
    <source>
        <dbReference type="Pfam" id="PF02878"/>
    </source>
</evidence>
<evidence type="ECO:0000259" key="15">
    <source>
        <dbReference type="Pfam" id="PF00408"/>
    </source>
</evidence>
<evidence type="ECO:0000256" key="4">
    <source>
        <dbReference type="ARBA" id="ARBA00005189"/>
    </source>
</evidence>
<dbReference type="InterPro" id="IPR036900">
    <property type="entry name" value="A-D-PHexomutase_C_sf"/>
</dbReference>
<dbReference type="InterPro" id="IPR016055">
    <property type="entry name" value="A-D-PHexomutase_a/b/a-I/II/III"/>
</dbReference>
<evidence type="ECO:0000256" key="14">
    <source>
        <dbReference type="RuleBase" id="RU004326"/>
    </source>
</evidence>
<dbReference type="InterPro" id="IPR005844">
    <property type="entry name" value="A-D-PHexomutase_a/b/a-I"/>
</dbReference>
<reference evidence="19 20" key="1">
    <citation type="submission" date="2016-11" db="EMBL/GenBank/DDBJ databases">
        <authorList>
            <person name="Jaros S."/>
            <person name="Januszkiewicz K."/>
            <person name="Wedrychowicz H."/>
        </authorList>
    </citation>
    <scope>NUCLEOTIDE SEQUENCE [LARGE SCALE GENOMIC DNA]</scope>
    <source>
        <strain evidence="19 20">DSM 15480</strain>
    </source>
</reference>
<dbReference type="GO" id="GO:0000287">
    <property type="term" value="F:magnesium ion binding"/>
    <property type="evidence" value="ECO:0007669"/>
    <property type="project" value="InterPro"/>
</dbReference>
<organism evidence="19 20">
    <name type="scientific">Hespellia stercorisuis DSM 15480</name>
    <dbReference type="NCBI Taxonomy" id="1121950"/>
    <lineage>
        <taxon>Bacteria</taxon>
        <taxon>Bacillati</taxon>
        <taxon>Bacillota</taxon>
        <taxon>Clostridia</taxon>
        <taxon>Lachnospirales</taxon>
        <taxon>Lachnospiraceae</taxon>
        <taxon>Hespellia</taxon>
    </lineage>
</organism>
<dbReference type="Proteomes" id="UP000184301">
    <property type="component" value="Unassembled WGS sequence"/>
</dbReference>
<protein>
    <recommendedName>
        <fullName evidence="11">Phosphoglucomutase</fullName>
        <ecNumber evidence="6">5.4.2.2</ecNumber>
    </recommendedName>
    <alternativeName>
        <fullName evidence="13">Alpha-phosphoglucomutase</fullName>
    </alternativeName>
    <alternativeName>
        <fullName evidence="12">Glucose phosphomutase</fullName>
    </alternativeName>
</protein>
<dbReference type="Pfam" id="PF02879">
    <property type="entry name" value="PGM_PMM_II"/>
    <property type="match status" value="1"/>
</dbReference>
<dbReference type="InterPro" id="IPR005846">
    <property type="entry name" value="A-D-PHexomutase_a/b/a-III"/>
</dbReference>
<dbReference type="GO" id="GO:0008973">
    <property type="term" value="F:phosphopentomutase activity"/>
    <property type="evidence" value="ECO:0007669"/>
    <property type="project" value="TreeGrafter"/>
</dbReference>
<dbReference type="STRING" id="1121950.SAMN02745243_03212"/>
<dbReference type="SUPFAM" id="SSF53738">
    <property type="entry name" value="Phosphoglucomutase, first 3 domains"/>
    <property type="match status" value="3"/>
</dbReference>
<evidence type="ECO:0000256" key="12">
    <source>
        <dbReference type="ARBA" id="ARBA00041398"/>
    </source>
</evidence>
<evidence type="ECO:0000259" key="18">
    <source>
        <dbReference type="Pfam" id="PF02880"/>
    </source>
</evidence>
<comment type="cofactor">
    <cofactor evidence="2">
        <name>Mg(2+)</name>
        <dbReference type="ChEBI" id="CHEBI:18420"/>
    </cofactor>
</comment>
<evidence type="ECO:0000256" key="5">
    <source>
        <dbReference type="ARBA" id="ARBA00010231"/>
    </source>
</evidence>
<dbReference type="AlphaFoldDB" id="A0A1M6TEE7"/>
<feature type="domain" description="Alpha-D-phosphohexomutase alpha/beta/alpha" evidence="17">
    <location>
        <begin position="204"/>
        <end position="309"/>
    </location>
</feature>
<dbReference type="EMBL" id="FQZY01000058">
    <property type="protein sequence ID" value="SHK55402.1"/>
    <property type="molecule type" value="Genomic_DNA"/>
</dbReference>
<evidence type="ECO:0000256" key="6">
    <source>
        <dbReference type="ARBA" id="ARBA00012728"/>
    </source>
</evidence>
<dbReference type="PANTHER" id="PTHR45745">
    <property type="entry name" value="PHOSPHOMANNOMUTASE 45A"/>
    <property type="match status" value="1"/>
</dbReference>
<feature type="domain" description="Alpha-D-phosphohexomutase C-terminal" evidence="15">
    <location>
        <begin position="503"/>
        <end position="537"/>
    </location>
</feature>
<dbReference type="Pfam" id="PF02880">
    <property type="entry name" value="PGM_PMM_III"/>
    <property type="match status" value="1"/>
</dbReference>
<evidence type="ECO:0000256" key="7">
    <source>
        <dbReference type="ARBA" id="ARBA00022553"/>
    </source>
</evidence>
<dbReference type="GO" id="GO:0005975">
    <property type="term" value="P:carbohydrate metabolic process"/>
    <property type="evidence" value="ECO:0007669"/>
    <property type="project" value="InterPro"/>
</dbReference>
<dbReference type="PROSITE" id="PS00710">
    <property type="entry name" value="PGM_PMM"/>
    <property type="match status" value="1"/>
</dbReference>
<sequence length="565" mass="62803">MNYKDRYEQWLGDDFFDAAIRKELAEICDEKEIEDRFYRDLEFGTGGLRGIMGAGTNRMNKYTIGKATLGLGKYLLDTYGEKACETRGVVVGYDTRNNSADFAKIASDVFSSIGIKVFLHDSARPTPQLSFSVKHLKCIAGVVVTASHNPREYNGYKVYDEFGCQLVPAQAKRVIEYVNAVSDYHTIRFNGKGELVNKVDVTDDFVSAVLNQSRCHDEKVKANLKIVYTPLHGTGNIPVRKALQQDGFTDIKIVTEQDNFDGNFPTVVSPNPEDRRALEIGIELAKTTNADIVFGTDPDSDRVGIAVKAGDNYQLMTGNQVGALLMEFVLSNTDFGSMKRPAVVKTVVTSELGADIAKKKGLSVFSTLTGFKFIGEKITQFEQAKLNGNIEQDYDFVLGYEESYGYLAGTHARDKDAVVSSLLICEMAAMAKAEGKTLIDKINDIYSEFGYYRDALDSFTLKGKEGLEKIADMMTELRKSSSPFDETASVIDYSLPVDAEYGFGKLPTSNVLRYDLEDGSWIAVRPSGTEPKIKIYYSIKGINKTEAETRLELIRNTIQTKLRLK</sequence>
<evidence type="ECO:0000313" key="19">
    <source>
        <dbReference type="EMBL" id="SHK55402.1"/>
    </source>
</evidence>
<dbReference type="InterPro" id="IPR005843">
    <property type="entry name" value="A-D-PHexomutase_C"/>
</dbReference>
<dbReference type="PRINTS" id="PR00509">
    <property type="entry name" value="PGMPMM"/>
</dbReference>
<dbReference type="Pfam" id="PF02878">
    <property type="entry name" value="PGM_PMM_I"/>
    <property type="match status" value="1"/>
</dbReference>
<comment type="pathway">
    <text evidence="3">Glycolipid metabolism; diglucosyl-diacylglycerol biosynthesis.</text>
</comment>
<dbReference type="RefSeq" id="WP_073112311.1">
    <property type="nucleotide sequence ID" value="NZ_FQZY01000058.1"/>
</dbReference>
<keyword evidence="8 14" id="KW-0479">Metal-binding</keyword>
<comment type="similarity">
    <text evidence="5 14">Belongs to the phosphohexose mutase family.</text>
</comment>
<keyword evidence="20" id="KW-1185">Reference proteome</keyword>
<evidence type="ECO:0000256" key="2">
    <source>
        <dbReference type="ARBA" id="ARBA00001946"/>
    </source>
</evidence>
<evidence type="ECO:0000256" key="10">
    <source>
        <dbReference type="ARBA" id="ARBA00023235"/>
    </source>
</evidence>
<evidence type="ECO:0000256" key="11">
    <source>
        <dbReference type="ARBA" id="ARBA00039995"/>
    </source>
</evidence>
<dbReference type="SUPFAM" id="SSF55957">
    <property type="entry name" value="Phosphoglucomutase, C-terminal domain"/>
    <property type="match status" value="1"/>
</dbReference>
<dbReference type="InterPro" id="IPR005845">
    <property type="entry name" value="A-D-PHexomutase_a/b/a-II"/>
</dbReference>
<dbReference type="PANTHER" id="PTHR45745:SF1">
    <property type="entry name" value="PHOSPHOGLUCOMUTASE 2B-RELATED"/>
    <property type="match status" value="1"/>
</dbReference>
<feature type="domain" description="Alpha-D-phosphohexomutase alpha/beta/alpha" evidence="16">
    <location>
        <begin position="42"/>
        <end position="182"/>
    </location>
</feature>
<gene>
    <name evidence="19" type="ORF">SAMN02745243_03212</name>
</gene>
<evidence type="ECO:0000256" key="9">
    <source>
        <dbReference type="ARBA" id="ARBA00022842"/>
    </source>
</evidence>
<comment type="catalytic activity">
    <reaction evidence="1">
        <text>alpha-D-glucose 1-phosphate = alpha-D-glucose 6-phosphate</text>
        <dbReference type="Rhea" id="RHEA:23536"/>
        <dbReference type="ChEBI" id="CHEBI:58225"/>
        <dbReference type="ChEBI" id="CHEBI:58601"/>
        <dbReference type="EC" id="5.4.2.2"/>
    </reaction>
</comment>
<dbReference type="GO" id="GO:0004614">
    <property type="term" value="F:phosphoglucomutase activity"/>
    <property type="evidence" value="ECO:0007669"/>
    <property type="project" value="UniProtKB-EC"/>
</dbReference>